<feature type="compositionally biased region" description="Basic and acidic residues" evidence="19">
    <location>
        <begin position="448"/>
        <end position="477"/>
    </location>
</feature>
<dbReference type="InterPro" id="IPR006671">
    <property type="entry name" value="Cyclin_N"/>
</dbReference>
<feature type="compositionally biased region" description="Low complexity" evidence="19">
    <location>
        <begin position="516"/>
        <end position="534"/>
    </location>
</feature>
<dbReference type="InterPro" id="IPR047320">
    <property type="entry name" value="CYCLIN_CCNT1_rpt2"/>
</dbReference>
<evidence type="ECO:0000256" key="8">
    <source>
        <dbReference type="ARBA" id="ARBA00022843"/>
    </source>
</evidence>
<keyword evidence="7" id="KW-0013">ADP-ribosylation</keyword>
<evidence type="ECO:0000313" key="21">
    <source>
        <dbReference type="Ensembl" id="ENSDLAP00005002964.2"/>
    </source>
</evidence>
<comment type="function">
    <text evidence="16">Regulatory subunit of the cyclin-dependent kinase pair (CDK9/cyclin-T1) complex, also called positive transcription elongation factor B (P-TEFb), which facilitates the transition from abortive to productive elongation by phosphorylating the CTD (C-terminal domain) of the large subunit of RNA polymerase II (RNA Pol II). Required to activate the protein kinase activity of CDK9: acts by mediating formation of liquid-liquid phase separation (LLPS) that enhances binding of P-TEFb to the CTD of RNA Pol II.</text>
</comment>
<keyword evidence="13" id="KW-0804">Transcription</keyword>
<reference evidence="21" key="1">
    <citation type="submission" date="2025-08" db="UniProtKB">
        <authorList>
            <consortium name="Ensembl"/>
        </authorList>
    </citation>
    <scope>IDENTIFICATION</scope>
</reference>
<dbReference type="GO" id="GO:0016538">
    <property type="term" value="F:cyclin-dependent protein serine/threonine kinase regulator activity"/>
    <property type="evidence" value="ECO:0007669"/>
    <property type="project" value="InterPro"/>
</dbReference>
<keyword evidence="15" id="KW-0131">Cell cycle</keyword>
<comment type="subunit">
    <text evidence="17">Cyclin-T1 is the predominant cyclin that associates with CDK9 to form a heterodimer called P-TEFb. P-TEFb forms a complex with AFF4/AF5Q31. Component of a complex which is at least composed of HTATSF1/Tat-SF1, P-TEFb complex, RNA pol II, SUPT5H, and NCL/nucleolin. Component of the 7SK snRNP complex at least composed of P-TEFb (composed of CDK9 and CCNT1/cyclin-T1), HEXIM1, HEXIM2, BCDIN3, SART3 proteins and 7SK and U6 snRNAs. Interacts (via central region) with ZMYND8 (via N-terminus); the interaction is direct and the association appears to occur between homodimeric ZMYND8 and the activated form of the P-TEFb complex. Interacts with BRD4, targets chromatin binding. Interacts with JMJD6. Interacts with MDFIC. Interacts with HSF1. Interacts with HTATSF1. Interacts with TBX21.</text>
</comment>
<feature type="compositionally biased region" description="Basic residues" evidence="19">
    <location>
        <begin position="478"/>
        <end position="493"/>
    </location>
</feature>
<comment type="subcellular location">
    <subcellularLocation>
        <location evidence="1">Nucleus</location>
    </subcellularLocation>
</comment>
<feature type="compositionally biased region" description="Low complexity" evidence="19">
    <location>
        <begin position="648"/>
        <end position="661"/>
    </location>
</feature>
<evidence type="ECO:0000259" key="20">
    <source>
        <dbReference type="SMART" id="SM00385"/>
    </source>
</evidence>
<dbReference type="GO" id="GO:0005634">
    <property type="term" value="C:nucleus"/>
    <property type="evidence" value="ECO:0007669"/>
    <property type="project" value="UniProtKB-SubCell"/>
</dbReference>
<keyword evidence="9" id="KW-0007">Acetylation</keyword>
<evidence type="ECO:0000256" key="10">
    <source>
        <dbReference type="ARBA" id="ARBA00023015"/>
    </source>
</evidence>
<proteinExistence type="inferred from homology"/>
<feature type="domain" description="Cyclin-like" evidence="20">
    <location>
        <begin position="47"/>
        <end position="146"/>
    </location>
</feature>
<evidence type="ECO:0000256" key="17">
    <source>
        <dbReference type="ARBA" id="ARBA00046481"/>
    </source>
</evidence>
<evidence type="ECO:0000256" key="3">
    <source>
        <dbReference type="ARBA" id="ARBA00020096"/>
    </source>
</evidence>
<name>A0A8C4DF81_DICLA</name>
<comment type="similarity">
    <text evidence="2">Belongs to the cyclin family. Cyclin C subfamily.</text>
</comment>
<feature type="region of interest" description="Disordered" evidence="19">
    <location>
        <begin position="307"/>
        <end position="337"/>
    </location>
</feature>
<evidence type="ECO:0000256" key="15">
    <source>
        <dbReference type="ARBA" id="ARBA00023306"/>
    </source>
</evidence>
<feature type="compositionally biased region" description="Polar residues" evidence="19">
    <location>
        <begin position="627"/>
        <end position="640"/>
    </location>
</feature>
<dbReference type="Ensembl" id="ENSDLAT00005003066.2">
    <property type="protein sequence ID" value="ENSDLAP00005002964.2"/>
    <property type="gene ID" value="ENSDLAG00005001291.2"/>
</dbReference>
<dbReference type="GO" id="GO:0051301">
    <property type="term" value="P:cell division"/>
    <property type="evidence" value="ECO:0007669"/>
    <property type="project" value="UniProtKB-KW"/>
</dbReference>
<feature type="compositionally biased region" description="Low complexity" evidence="19">
    <location>
        <begin position="323"/>
        <end position="332"/>
    </location>
</feature>
<keyword evidence="4" id="KW-1017">Isopeptide bond</keyword>
<keyword evidence="22" id="KW-1185">Reference proteome</keyword>
<dbReference type="SMART" id="SM00385">
    <property type="entry name" value="CYCLIN"/>
    <property type="match status" value="1"/>
</dbReference>
<evidence type="ECO:0000313" key="22">
    <source>
        <dbReference type="Proteomes" id="UP000694389"/>
    </source>
</evidence>
<feature type="compositionally biased region" description="Pro residues" evidence="19">
    <location>
        <begin position="662"/>
        <end position="680"/>
    </location>
</feature>
<evidence type="ECO:0000256" key="5">
    <source>
        <dbReference type="ARBA" id="ARBA00022553"/>
    </source>
</evidence>
<keyword evidence="14" id="KW-0539">Nucleus</keyword>
<feature type="compositionally biased region" description="Polar residues" evidence="19">
    <location>
        <begin position="554"/>
        <end position="574"/>
    </location>
</feature>
<evidence type="ECO:0000256" key="1">
    <source>
        <dbReference type="ARBA" id="ARBA00004123"/>
    </source>
</evidence>
<feature type="compositionally biased region" description="Low complexity" evidence="19">
    <location>
        <begin position="397"/>
        <end position="406"/>
    </location>
</feature>
<evidence type="ECO:0000256" key="7">
    <source>
        <dbReference type="ARBA" id="ARBA00022765"/>
    </source>
</evidence>
<organism evidence="21 22">
    <name type="scientific">Dicentrarchus labrax</name>
    <name type="common">European seabass</name>
    <name type="synonym">Morone labrax</name>
    <dbReference type="NCBI Taxonomy" id="13489"/>
    <lineage>
        <taxon>Eukaryota</taxon>
        <taxon>Metazoa</taxon>
        <taxon>Chordata</taxon>
        <taxon>Craniata</taxon>
        <taxon>Vertebrata</taxon>
        <taxon>Euteleostomi</taxon>
        <taxon>Actinopterygii</taxon>
        <taxon>Neopterygii</taxon>
        <taxon>Teleostei</taxon>
        <taxon>Neoteleostei</taxon>
        <taxon>Acanthomorphata</taxon>
        <taxon>Eupercaria</taxon>
        <taxon>Moronidae</taxon>
        <taxon>Dicentrarchus</taxon>
    </lineage>
</organism>
<dbReference type="InterPro" id="IPR013763">
    <property type="entry name" value="Cyclin-like_dom"/>
</dbReference>
<feature type="region of interest" description="Disordered" evidence="19">
    <location>
        <begin position="382"/>
        <end position="410"/>
    </location>
</feature>
<reference evidence="21" key="2">
    <citation type="submission" date="2025-09" db="UniProtKB">
        <authorList>
            <consortium name="Ensembl"/>
        </authorList>
    </citation>
    <scope>IDENTIFICATION</scope>
</reference>
<keyword evidence="5" id="KW-0597">Phosphoprotein</keyword>
<dbReference type="SUPFAM" id="SSF47954">
    <property type="entry name" value="Cyclin-like"/>
    <property type="match status" value="2"/>
</dbReference>
<dbReference type="FunFam" id="1.10.472.10:FF:000004">
    <property type="entry name" value="Cyclin T2"/>
    <property type="match status" value="1"/>
</dbReference>
<keyword evidence="8" id="KW-0832">Ubl conjugation</keyword>
<dbReference type="Pfam" id="PF00134">
    <property type="entry name" value="Cyclin_N"/>
    <property type="match status" value="1"/>
</dbReference>
<dbReference type="CDD" id="cd20597">
    <property type="entry name" value="CYCLIN_CCNT1_rpt2"/>
    <property type="match status" value="1"/>
</dbReference>
<dbReference type="FunFam" id="1.10.472.10:FF:000009">
    <property type="entry name" value="cyclin-T2 isoform X1"/>
    <property type="match status" value="1"/>
</dbReference>
<evidence type="ECO:0000256" key="14">
    <source>
        <dbReference type="ARBA" id="ARBA00023242"/>
    </source>
</evidence>
<dbReference type="Gene3D" id="1.10.472.10">
    <property type="entry name" value="Cyclin-like"/>
    <property type="match status" value="2"/>
</dbReference>
<dbReference type="Pfam" id="PF21797">
    <property type="entry name" value="CycT2-like_C"/>
    <property type="match status" value="1"/>
</dbReference>
<keyword evidence="10" id="KW-0805">Transcription regulation</keyword>
<keyword evidence="6" id="KW-0132">Cell division</keyword>
<keyword evidence="12 18" id="KW-0195">Cyclin</keyword>
<dbReference type="GO" id="GO:0006357">
    <property type="term" value="P:regulation of transcription by RNA polymerase II"/>
    <property type="evidence" value="ECO:0007669"/>
    <property type="project" value="InterPro"/>
</dbReference>
<sequence length="680" mass="75449">MAASFRSLPASCNNKWYYTRQQIDNSPSRRAGLDPDKELSYRQQAANLLQDMGQRLNVSQLTINTAIVYMHRFYMVQSFTRFHRNVISPAALFLAAKVEEQPRKLEHVIKVAHACLNPQDPSPDVRSDAYLQQAQDLVILESIILQTLAFEITIDHPHTHVVKCTQLVRASKDLAQTSYFMATNSLHLTTFCLQYSPPVVACVCIHLACKWSNWEIPVSTDGKHWWEYVDPTVTLELLDELTHEFLQILEKTPSRLKRIRNWKVQFFPHCFFVTNTSFIVHFLLTCISLVVSFLGSRLEVRHQKGASGSAQTWSGKGAAVTEQQQQQQQQQQPNNEVHAPAKVSLSEYRAKNADVLAAQKRKLENMEASVKRDYANAAQALIGQQQRKDKQQHHHQQSSSSSSDVSNPSPIILKIPLEKERHDRSSLKMRFPLAGGGGSGHGASARGQDQDIKVRIRVPEKQRGSSGEEGKSRDKHRERSNHHHHHHHHHHHSSSGSASLSSSHKHSSSTGGAVGSSKKVPSDSSRTSSSSSSTSRKRTHSQDTTAGSHAASKVSKSSRNPYQLPSLSSSSGQTLGHGPDILPNLGLPLHQGSFSHSKGDKTDTNGHGATGGAQSNEYQDTFEMLNSLLSAQGVQPSQPSMFDYRSQYGEYRYSGGSRGSNPRPPPLPSEPPPPLPPLPK</sequence>
<protein>
    <recommendedName>
        <fullName evidence="3">Cyclin-T1</fullName>
    </recommendedName>
</protein>
<evidence type="ECO:0000256" key="9">
    <source>
        <dbReference type="ARBA" id="ARBA00022990"/>
    </source>
</evidence>
<dbReference type="CDD" id="cd20595">
    <property type="entry name" value="CYCLIN_CCNT1_rpt1"/>
    <property type="match status" value="1"/>
</dbReference>
<accession>A0A8C4DF81</accession>
<evidence type="ECO:0000256" key="6">
    <source>
        <dbReference type="ARBA" id="ARBA00022618"/>
    </source>
</evidence>
<dbReference type="PANTHER" id="PTHR10026">
    <property type="entry name" value="CYCLIN"/>
    <property type="match status" value="1"/>
</dbReference>
<evidence type="ECO:0000256" key="19">
    <source>
        <dbReference type="SAM" id="MobiDB-lite"/>
    </source>
</evidence>
<dbReference type="InterPro" id="IPR036915">
    <property type="entry name" value="Cyclin-like_sf"/>
</dbReference>
<dbReference type="GeneTree" id="ENSGT00940000159544"/>
<evidence type="ECO:0000256" key="11">
    <source>
        <dbReference type="ARBA" id="ARBA00023054"/>
    </source>
</evidence>
<evidence type="ECO:0000256" key="16">
    <source>
        <dbReference type="ARBA" id="ARBA00045498"/>
    </source>
</evidence>
<evidence type="ECO:0000256" key="13">
    <source>
        <dbReference type="ARBA" id="ARBA00023163"/>
    </source>
</evidence>
<feature type="region of interest" description="Disordered" evidence="19">
    <location>
        <begin position="429"/>
        <end position="680"/>
    </location>
</feature>
<evidence type="ECO:0000256" key="4">
    <source>
        <dbReference type="ARBA" id="ARBA00022499"/>
    </source>
</evidence>
<dbReference type="AlphaFoldDB" id="A0A8C4DF81"/>
<dbReference type="Proteomes" id="UP000694389">
    <property type="component" value="Unassembled WGS sequence"/>
</dbReference>
<evidence type="ECO:0000256" key="12">
    <source>
        <dbReference type="ARBA" id="ARBA00023127"/>
    </source>
</evidence>
<keyword evidence="11" id="KW-0175">Coiled coil</keyword>
<evidence type="ECO:0000256" key="18">
    <source>
        <dbReference type="RuleBase" id="RU000383"/>
    </source>
</evidence>
<dbReference type="InterPro" id="IPR043198">
    <property type="entry name" value="Cyclin/Ssn8"/>
</dbReference>
<evidence type="ECO:0000256" key="2">
    <source>
        <dbReference type="ARBA" id="ARBA00008638"/>
    </source>
</evidence>